<comment type="caution">
    <text evidence="2">The sequence shown here is derived from an EMBL/GenBank/DDBJ whole genome shotgun (WGS) entry which is preliminary data.</text>
</comment>
<evidence type="ECO:0000256" key="1">
    <source>
        <dbReference type="SAM" id="MobiDB-lite"/>
    </source>
</evidence>
<keyword evidence="3" id="KW-1185">Reference proteome</keyword>
<dbReference type="AlphaFoldDB" id="W9GHY7"/>
<accession>W9GHY7</accession>
<dbReference type="OrthoDB" id="9758243at2"/>
<reference evidence="3" key="1">
    <citation type="submission" date="2013-08" db="EMBL/GenBank/DDBJ databases">
        <title>Intrasporangium oryzae NRRL B-24470.</title>
        <authorList>
            <person name="Liu H."/>
            <person name="Wang G."/>
        </authorList>
    </citation>
    <scope>NUCLEOTIDE SEQUENCE [LARGE SCALE GENOMIC DNA]</scope>
    <source>
        <strain evidence="3">Q5-1</strain>
    </source>
</reference>
<feature type="compositionally biased region" description="Basic residues" evidence="1">
    <location>
        <begin position="1"/>
        <end position="23"/>
    </location>
</feature>
<gene>
    <name evidence="2" type="ORF">N864_01780</name>
</gene>
<dbReference type="EMBL" id="AWQS01000083">
    <property type="protein sequence ID" value="EWT05846.1"/>
    <property type="molecule type" value="Genomic_DNA"/>
</dbReference>
<protein>
    <submittedName>
        <fullName evidence="2">Uncharacterized protein</fullName>
    </submittedName>
</protein>
<evidence type="ECO:0000313" key="3">
    <source>
        <dbReference type="Proteomes" id="UP000019494"/>
    </source>
</evidence>
<organism evidence="2 3">
    <name type="scientific">Intrasporangium chromatireducens Q5-1</name>
    <dbReference type="NCBI Taxonomy" id="584657"/>
    <lineage>
        <taxon>Bacteria</taxon>
        <taxon>Bacillati</taxon>
        <taxon>Actinomycetota</taxon>
        <taxon>Actinomycetes</taxon>
        <taxon>Micrococcales</taxon>
        <taxon>Intrasporangiaceae</taxon>
        <taxon>Intrasporangium</taxon>
    </lineage>
</organism>
<feature type="region of interest" description="Disordered" evidence="1">
    <location>
        <begin position="1"/>
        <end position="30"/>
    </location>
</feature>
<dbReference type="RefSeq" id="WP_034716652.1">
    <property type="nucleotide sequence ID" value="NZ_AWQS01000083.1"/>
</dbReference>
<evidence type="ECO:0000313" key="2">
    <source>
        <dbReference type="EMBL" id="EWT05846.1"/>
    </source>
</evidence>
<proteinExistence type="predicted"/>
<sequence length="417" mass="46075">MSPKSKGRPKGRGRAKPKGRRRPTPTQASIADRAIRLAAVLGDDSDRLEIEAMMSGLVGDEILDNGHAQTAERDLASELGARLAGGRGSAAYVALQALRLLATERERSTMDGLLATAPGEHPTLRWALGDEPEPRRAWLISDPWDNQQVHVVGYDEPEPHQIAVMTTSTSGLAVWAIELEDPAGPQPWADVLGRPAREVEPADALSRIWDAILQMDLYYPPMWEEDAVAMRALARVRAEPYQQQSVRWEAIDDEERALLIEEFQARSAVDAPDDVVAMLADTFVDFGDGYLDGGVLAWKPGEPERFLTDWVHRKALLPEAAVVAVPDALKAWIEFCLGRKGLAPADIEVVADEVDRTREDYETLRRDQSEQSPQQQLLRYLTDNDVDPDDREAIGEAISAVNAGRLARLAAESERDE</sequence>
<name>W9GHY7_9MICO</name>
<dbReference type="Proteomes" id="UP000019494">
    <property type="component" value="Unassembled WGS sequence"/>
</dbReference>